<organism evidence="7 8">
    <name type="scientific">Panicum virgatum</name>
    <name type="common">Blackwell switchgrass</name>
    <dbReference type="NCBI Taxonomy" id="38727"/>
    <lineage>
        <taxon>Eukaryota</taxon>
        <taxon>Viridiplantae</taxon>
        <taxon>Streptophyta</taxon>
        <taxon>Embryophyta</taxon>
        <taxon>Tracheophyta</taxon>
        <taxon>Spermatophyta</taxon>
        <taxon>Magnoliopsida</taxon>
        <taxon>Liliopsida</taxon>
        <taxon>Poales</taxon>
        <taxon>Poaceae</taxon>
        <taxon>PACMAD clade</taxon>
        <taxon>Panicoideae</taxon>
        <taxon>Panicodae</taxon>
        <taxon>Paniceae</taxon>
        <taxon>Panicinae</taxon>
        <taxon>Panicum</taxon>
        <taxon>Panicum sect. Hiantes</taxon>
    </lineage>
</organism>
<evidence type="ECO:0000256" key="5">
    <source>
        <dbReference type="PROSITE-ProRule" id="PRU00322"/>
    </source>
</evidence>
<name>A0A8T0NJ57_PANVG</name>
<dbReference type="InterPro" id="IPR005135">
    <property type="entry name" value="Endo/exonuclease/phosphatase"/>
</dbReference>
<keyword evidence="1" id="KW-0479">Metal-binding</keyword>
<dbReference type="EMBL" id="CM029053">
    <property type="protein sequence ID" value="KAG2549263.1"/>
    <property type="molecule type" value="Genomic_DNA"/>
</dbReference>
<dbReference type="PANTHER" id="PTHR15822">
    <property type="entry name" value="TRAF AND TNF RECEPTOR-ASSOCIATED PROTEIN"/>
    <property type="match status" value="1"/>
</dbReference>
<dbReference type="GO" id="GO:0003697">
    <property type="term" value="F:single-stranded DNA binding"/>
    <property type="evidence" value="ECO:0007669"/>
    <property type="project" value="TreeGrafter"/>
</dbReference>
<dbReference type="InterPro" id="IPR051547">
    <property type="entry name" value="TDP2-like"/>
</dbReference>
<evidence type="ECO:0000256" key="2">
    <source>
        <dbReference type="ARBA" id="ARBA00022771"/>
    </source>
</evidence>
<dbReference type="InterPro" id="IPR036691">
    <property type="entry name" value="Endo/exonu/phosph_ase_sf"/>
</dbReference>
<dbReference type="FunFam" id="3.60.10.10:FF:000058">
    <property type="entry name" value="Tyrosyl-DNA phosphodiesterase 2"/>
    <property type="match status" value="1"/>
</dbReference>
<dbReference type="Gene3D" id="3.60.10.10">
    <property type="entry name" value="Endonuclease/exonuclease/phosphatase"/>
    <property type="match status" value="1"/>
</dbReference>
<keyword evidence="2 5" id="KW-0863">Zinc-finger</keyword>
<evidence type="ECO:0000313" key="8">
    <source>
        <dbReference type="Proteomes" id="UP000823388"/>
    </source>
</evidence>
<comment type="caution">
    <text evidence="7">The sequence shown here is derived from an EMBL/GenBank/DDBJ whole genome shotgun (WGS) entry which is preliminary data.</text>
</comment>
<dbReference type="GO" id="GO:0006302">
    <property type="term" value="P:double-strand break repair"/>
    <property type="evidence" value="ECO:0007669"/>
    <property type="project" value="TreeGrafter"/>
</dbReference>
<protein>
    <recommendedName>
        <fullName evidence="6">RanBP2-type domain-containing protein</fullName>
    </recommendedName>
</protein>
<keyword evidence="3" id="KW-0378">Hydrolase</keyword>
<dbReference type="SUPFAM" id="SSF56219">
    <property type="entry name" value="DNase I-like"/>
    <property type="match status" value="1"/>
</dbReference>
<evidence type="ECO:0000256" key="1">
    <source>
        <dbReference type="ARBA" id="ARBA00022723"/>
    </source>
</evidence>
<proteinExistence type="predicted"/>
<sequence>MPSRSPPPSPGAREWPCCRCTLINPICSDKCEACEAPRPLELDADSPGVVVAAAALTPLRQLRRKRERSPAVADAECPVGVVAAPPSTPLRRLRRKGDRAPAVVDLPVEVESDSSPVVVGASGSPPRRCGRKRERAVSPDVVELCDSAGRAGGGGENGEGKAPAAKKASLRIHLDKKTIKIMTYNVWFREDMELSRRMDALGDLIKHHSPDFICFQEITPYIYLLMQKSEWWQQYKCLLSQEMSILKPYYCMQLSKVPVEPSEWIPFSNSIMGRELCITSVSTGEMTNLVLATTHLESPCPAPPKWDQMYSKERVVQAKKSLEILGHCRNAILCGDMNWDDKRDGPFPLQDGWIDAWVELKPGEDGWTYDTKANSMLSGNRKLQKRMDRFLCKLEDFKIDNIEMIGKEAIPGISYFKEKKVRKECRKIELPVFPSDHFGLVLTITKQEGGII</sequence>
<keyword evidence="8" id="KW-1185">Reference proteome</keyword>
<dbReference type="Gene3D" id="2.30.30.380">
    <property type="entry name" value="Zn-finger domain of Sec23/24"/>
    <property type="match status" value="1"/>
</dbReference>
<dbReference type="InterPro" id="IPR001876">
    <property type="entry name" value="Znf_RanBP2"/>
</dbReference>
<dbReference type="GO" id="GO:0005737">
    <property type="term" value="C:cytoplasm"/>
    <property type="evidence" value="ECO:0007669"/>
    <property type="project" value="TreeGrafter"/>
</dbReference>
<evidence type="ECO:0000256" key="4">
    <source>
        <dbReference type="ARBA" id="ARBA00022833"/>
    </source>
</evidence>
<feature type="domain" description="RanBP2-type" evidence="6">
    <location>
        <begin position="9"/>
        <end position="40"/>
    </location>
</feature>
<dbReference type="Pfam" id="PF03372">
    <property type="entry name" value="Exo_endo_phos"/>
    <property type="match status" value="1"/>
</dbReference>
<dbReference type="Proteomes" id="UP000823388">
    <property type="component" value="Chromosome 9K"/>
</dbReference>
<evidence type="ECO:0000313" key="7">
    <source>
        <dbReference type="EMBL" id="KAG2549263.1"/>
    </source>
</evidence>
<accession>A0A8T0NJ57</accession>
<dbReference type="PROSITE" id="PS01358">
    <property type="entry name" value="ZF_RANBP2_1"/>
    <property type="match status" value="1"/>
</dbReference>
<gene>
    <name evidence="7" type="ORF">PVAP13_9KG165100</name>
</gene>
<dbReference type="CDD" id="cd09080">
    <property type="entry name" value="TDP2"/>
    <property type="match status" value="1"/>
</dbReference>
<dbReference type="GO" id="GO:0070260">
    <property type="term" value="F:5'-tyrosyl-DNA phosphodiesterase activity"/>
    <property type="evidence" value="ECO:0007669"/>
    <property type="project" value="TreeGrafter"/>
</dbReference>
<dbReference type="PANTHER" id="PTHR15822:SF18">
    <property type="entry name" value="ENDONUCLEASE_EXONUCLEASE_PHOSPHATASE FAMILY PROTEIN"/>
    <property type="match status" value="1"/>
</dbReference>
<reference evidence="7" key="1">
    <citation type="submission" date="2020-05" db="EMBL/GenBank/DDBJ databases">
        <title>WGS assembly of Panicum virgatum.</title>
        <authorList>
            <person name="Lovell J.T."/>
            <person name="Jenkins J."/>
            <person name="Shu S."/>
            <person name="Juenger T.E."/>
            <person name="Schmutz J."/>
        </authorList>
    </citation>
    <scope>NUCLEOTIDE SEQUENCE</scope>
    <source>
        <strain evidence="7">AP13</strain>
    </source>
</reference>
<dbReference type="GO" id="GO:0008270">
    <property type="term" value="F:zinc ion binding"/>
    <property type="evidence" value="ECO:0007669"/>
    <property type="project" value="UniProtKB-KW"/>
</dbReference>
<evidence type="ECO:0000259" key="6">
    <source>
        <dbReference type="PROSITE" id="PS50199"/>
    </source>
</evidence>
<evidence type="ECO:0000256" key="3">
    <source>
        <dbReference type="ARBA" id="ARBA00022801"/>
    </source>
</evidence>
<dbReference type="AlphaFoldDB" id="A0A8T0NJ57"/>
<dbReference type="OrthoDB" id="9975959at2759"/>
<keyword evidence="4" id="KW-0862">Zinc</keyword>
<dbReference type="PROSITE" id="PS50199">
    <property type="entry name" value="ZF_RANBP2_2"/>
    <property type="match status" value="1"/>
</dbReference>